<dbReference type="OrthoDB" id="1917367at2759"/>
<sequence length="237" mass="27341">MGYSQEHGKDYNEIFVPLSRMDIHLLHNERGWKIFQLDVKVAFLHGTLSEDVVGLQQSQMSKHFSSNEERIYAKGIRHDRFREDECCNVQMGLNMSKEICSGNFENAIQYAILLCLVVNYAEMKEESSSSKWVDSLLYIRTTRLDLMFVVSLINGKQENHFRYVFLMGGGFVTWSSRKQPIVTLSITIAKFITVGMHIDVGFHLLRDLIRDEVIELVHYGTQNQDAISLRESLLLVS</sequence>
<proteinExistence type="predicted"/>
<evidence type="ECO:0000313" key="2">
    <source>
        <dbReference type="EMBL" id="RDX64985.1"/>
    </source>
</evidence>
<protein>
    <recommendedName>
        <fullName evidence="1">Reverse transcriptase Ty1/copia-type domain-containing protein</fullName>
    </recommendedName>
</protein>
<gene>
    <name evidence="2" type="ORF">CR513_56394</name>
</gene>
<dbReference type="EMBL" id="QJKJ01014126">
    <property type="protein sequence ID" value="RDX64985.1"/>
    <property type="molecule type" value="Genomic_DNA"/>
</dbReference>
<feature type="non-terminal residue" evidence="2">
    <location>
        <position position="1"/>
    </location>
</feature>
<feature type="non-terminal residue" evidence="2">
    <location>
        <position position="237"/>
    </location>
</feature>
<dbReference type="STRING" id="157652.A0A371EG04"/>
<dbReference type="Proteomes" id="UP000257109">
    <property type="component" value="Unassembled WGS sequence"/>
</dbReference>
<organism evidence="2 3">
    <name type="scientific">Mucuna pruriens</name>
    <name type="common">Velvet bean</name>
    <name type="synonym">Dolichos pruriens</name>
    <dbReference type="NCBI Taxonomy" id="157652"/>
    <lineage>
        <taxon>Eukaryota</taxon>
        <taxon>Viridiplantae</taxon>
        <taxon>Streptophyta</taxon>
        <taxon>Embryophyta</taxon>
        <taxon>Tracheophyta</taxon>
        <taxon>Spermatophyta</taxon>
        <taxon>Magnoliopsida</taxon>
        <taxon>eudicotyledons</taxon>
        <taxon>Gunneridae</taxon>
        <taxon>Pentapetalae</taxon>
        <taxon>rosids</taxon>
        <taxon>fabids</taxon>
        <taxon>Fabales</taxon>
        <taxon>Fabaceae</taxon>
        <taxon>Papilionoideae</taxon>
        <taxon>50 kb inversion clade</taxon>
        <taxon>NPAAA clade</taxon>
        <taxon>indigoferoid/millettioid clade</taxon>
        <taxon>Phaseoleae</taxon>
        <taxon>Mucuna</taxon>
    </lineage>
</organism>
<comment type="caution">
    <text evidence="2">The sequence shown here is derived from an EMBL/GenBank/DDBJ whole genome shotgun (WGS) entry which is preliminary data.</text>
</comment>
<dbReference type="Pfam" id="PF07727">
    <property type="entry name" value="RVT_2"/>
    <property type="match status" value="1"/>
</dbReference>
<evidence type="ECO:0000259" key="1">
    <source>
        <dbReference type="Pfam" id="PF07727"/>
    </source>
</evidence>
<reference evidence="2" key="1">
    <citation type="submission" date="2018-05" db="EMBL/GenBank/DDBJ databases">
        <title>Draft genome of Mucuna pruriens seed.</title>
        <authorList>
            <person name="Nnadi N.E."/>
            <person name="Vos R."/>
            <person name="Hasami M.H."/>
            <person name="Devisetty U.K."/>
            <person name="Aguiy J.C."/>
        </authorList>
    </citation>
    <scope>NUCLEOTIDE SEQUENCE [LARGE SCALE GENOMIC DNA]</scope>
    <source>
        <strain evidence="2">JCA_2017</strain>
    </source>
</reference>
<evidence type="ECO:0000313" key="3">
    <source>
        <dbReference type="Proteomes" id="UP000257109"/>
    </source>
</evidence>
<keyword evidence="3" id="KW-1185">Reference proteome</keyword>
<accession>A0A371EG04</accession>
<feature type="domain" description="Reverse transcriptase Ty1/copia-type" evidence="1">
    <location>
        <begin position="2"/>
        <end position="53"/>
    </location>
</feature>
<dbReference type="InterPro" id="IPR013103">
    <property type="entry name" value="RVT_2"/>
</dbReference>
<name>A0A371EG04_MUCPR</name>
<dbReference type="AlphaFoldDB" id="A0A371EG04"/>